<dbReference type="Proteomes" id="UP000049023">
    <property type="component" value="Unassembled WGS sequence"/>
</dbReference>
<name>A0A654U4W4_MYCTX</name>
<evidence type="ECO:0000313" key="3">
    <source>
        <dbReference type="Proteomes" id="UP000046680"/>
    </source>
</evidence>
<organism evidence="1 3">
    <name type="scientific">Mycobacterium tuberculosis</name>
    <dbReference type="NCBI Taxonomy" id="1773"/>
    <lineage>
        <taxon>Bacteria</taxon>
        <taxon>Bacillati</taxon>
        <taxon>Actinomycetota</taxon>
        <taxon>Actinomycetes</taxon>
        <taxon>Mycobacteriales</taxon>
        <taxon>Mycobacteriaceae</taxon>
        <taxon>Mycobacterium</taxon>
        <taxon>Mycobacterium tuberculosis complex</taxon>
    </lineage>
</organism>
<dbReference type="Proteomes" id="UP000046680">
    <property type="component" value="Unassembled WGS sequence"/>
</dbReference>
<dbReference type="EMBL" id="CNFU01000384">
    <property type="protein sequence ID" value="CKR73009.1"/>
    <property type="molecule type" value="Genomic_DNA"/>
</dbReference>
<evidence type="ECO:0000313" key="2">
    <source>
        <dbReference type="EMBL" id="CKR73009.1"/>
    </source>
</evidence>
<dbReference type="AlphaFoldDB" id="A0A654U4W4"/>
<evidence type="ECO:0000313" key="4">
    <source>
        <dbReference type="Proteomes" id="UP000049023"/>
    </source>
</evidence>
<proteinExistence type="predicted"/>
<reference evidence="3 4" key="1">
    <citation type="submission" date="2015-03" db="EMBL/GenBank/DDBJ databases">
        <authorList>
            <consortium name="Pathogen Informatics"/>
        </authorList>
    </citation>
    <scope>NUCLEOTIDE SEQUENCE [LARGE SCALE GENOMIC DNA]</scope>
    <source>
        <strain evidence="2 4">Bir 187</strain>
        <strain evidence="1 3">C09601061</strain>
    </source>
</reference>
<gene>
    <name evidence="1" type="ORF">ERS007657_03433</name>
    <name evidence="2" type="ORF">ERS027661_01993</name>
</gene>
<evidence type="ECO:0000313" key="1">
    <source>
        <dbReference type="EMBL" id="CFR99079.1"/>
    </source>
</evidence>
<sequence length="192" mass="21134">MRIVNTQQRVDVRQDVERVLREVGKAVVLGRVNGGRVVGVRGRTVERQAERLQVQTRKPGEDAPVWVVGVAQQYERELIRTRRDAGRQACQMAHFQGGDRRALRETQHHNVIAGRDLLHDRGVKIAGAFGDRLVVGQAGDAGPRLKLRGRVQAGKRIAQVVGCDVAVVDLLHVVEGRSRGSGGAQNQRRAPT</sequence>
<protein>
    <submittedName>
        <fullName evidence="1">Uncharacterized protein</fullName>
    </submittedName>
</protein>
<accession>A0A654U4W4</accession>
<dbReference type="EMBL" id="CGCX01001654">
    <property type="protein sequence ID" value="CFR99079.1"/>
    <property type="molecule type" value="Genomic_DNA"/>
</dbReference>